<accession>A0A4V4H5A1</accession>
<evidence type="ECO:0000313" key="3">
    <source>
        <dbReference type="Proteomes" id="UP000317650"/>
    </source>
</evidence>
<sequence length="99" mass="10411">MTIAAPLGSSPSPMPSMVGPLSLARPPRSQFSSAGQKLSSAVTPRPSSEDHLDDDNSGICAWIPSYDSKKLQSYVKEKSFLISERGALADGISPAFLSS</sequence>
<feature type="region of interest" description="Disordered" evidence="1">
    <location>
        <begin position="1"/>
        <end position="57"/>
    </location>
</feature>
<name>A0A4V4H5A1_MUSBA</name>
<gene>
    <name evidence="2" type="ORF">C4D60_Mb11t04240</name>
</gene>
<feature type="compositionally biased region" description="Low complexity" evidence="1">
    <location>
        <begin position="1"/>
        <end position="23"/>
    </location>
</feature>
<dbReference type="Proteomes" id="UP000317650">
    <property type="component" value="Chromosome 11"/>
</dbReference>
<dbReference type="EMBL" id="PYDT01000007">
    <property type="protein sequence ID" value="THU55216.1"/>
    <property type="molecule type" value="Genomic_DNA"/>
</dbReference>
<proteinExistence type="predicted"/>
<feature type="compositionally biased region" description="Polar residues" evidence="1">
    <location>
        <begin position="29"/>
        <end position="46"/>
    </location>
</feature>
<evidence type="ECO:0000313" key="2">
    <source>
        <dbReference type="EMBL" id="THU55216.1"/>
    </source>
</evidence>
<protein>
    <submittedName>
        <fullName evidence="2">Uncharacterized protein</fullName>
    </submittedName>
</protein>
<organism evidence="2 3">
    <name type="scientific">Musa balbisiana</name>
    <name type="common">Banana</name>
    <dbReference type="NCBI Taxonomy" id="52838"/>
    <lineage>
        <taxon>Eukaryota</taxon>
        <taxon>Viridiplantae</taxon>
        <taxon>Streptophyta</taxon>
        <taxon>Embryophyta</taxon>
        <taxon>Tracheophyta</taxon>
        <taxon>Spermatophyta</taxon>
        <taxon>Magnoliopsida</taxon>
        <taxon>Liliopsida</taxon>
        <taxon>Zingiberales</taxon>
        <taxon>Musaceae</taxon>
        <taxon>Musa</taxon>
    </lineage>
</organism>
<comment type="caution">
    <text evidence="2">The sequence shown here is derived from an EMBL/GenBank/DDBJ whole genome shotgun (WGS) entry which is preliminary data.</text>
</comment>
<keyword evidence="3" id="KW-1185">Reference proteome</keyword>
<dbReference type="AlphaFoldDB" id="A0A4V4H5A1"/>
<reference evidence="2 3" key="1">
    <citation type="journal article" date="2019" name="Nat. Plants">
        <title>Genome sequencing of Musa balbisiana reveals subgenome evolution and function divergence in polyploid bananas.</title>
        <authorList>
            <person name="Yao X."/>
        </authorList>
    </citation>
    <scope>NUCLEOTIDE SEQUENCE [LARGE SCALE GENOMIC DNA]</scope>
    <source>
        <strain evidence="3">cv. DH-PKW</strain>
        <tissue evidence="2">Leaves</tissue>
    </source>
</reference>
<evidence type="ECO:0000256" key="1">
    <source>
        <dbReference type="SAM" id="MobiDB-lite"/>
    </source>
</evidence>